<sequence>MINFRQISVVFSATIDTRATLGSPCTKQWQNQHHYRPFDRAKTSSAGSRPAPDRDKALSRSPQNYRNRPPTAPLHIHTHFQRSRSTAMRPKHRGILPSPLMKTATPLVSPLPTRPVPGSATPLCHWWTITRLFRPISSLEGATTLLISRTIPFDPTRSSLLYHTIPHPNILRTVHSTKPHSCLLRMSDSPVPPLLQALFPAEPKLRQQLLFTWSPTLTPLPPLSQANMSGQLVAVAHLDKIIIPDWSFEAGEAEWKQVWDWQVKGNILASEPQSDVYLFLQRRTWLAQKPQQQWRLTSYATLEDTTLAPREEFFNAPRRESANITQELPAEAPTADAYEIEHVLGVAPCMLCAGPKDSAAHGFVESEQANKAWKSIMPTLRKMVNGPSVPLDLRNIVLGWPNIKCPVRLRARLLLWRDTAIHLMVKRRKVAITLGLENDHNPRLEFINFAADHGALVCKTISDAYDKCAISKRTAFAQRWVEGGTLLREVGGTLNFHLMSNNASTAHNTTTAMASTSASTATVQIP</sequence>
<dbReference type="EMBL" id="OAPG01000014">
    <property type="protein sequence ID" value="SNX86537.1"/>
    <property type="molecule type" value="Genomic_DNA"/>
</dbReference>
<organism evidence="2 3">
    <name type="scientific">Melanopsichium pennsylvanicum</name>
    <dbReference type="NCBI Taxonomy" id="63383"/>
    <lineage>
        <taxon>Eukaryota</taxon>
        <taxon>Fungi</taxon>
        <taxon>Dikarya</taxon>
        <taxon>Basidiomycota</taxon>
        <taxon>Ustilaginomycotina</taxon>
        <taxon>Ustilaginomycetes</taxon>
        <taxon>Ustilaginales</taxon>
        <taxon>Ustilaginaceae</taxon>
        <taxon>Melanopsichium</taxon>
    </lineage>
</organism>
<protein>
    <submittedName>
        <fullName evidence="2">Uncharacterized protein</fullName>
    </submittedName>
</protein>
<evidence type="ECO:0000313" key="3">
    <source>
        <dbReference type="Proteomes" id="UP001294444"/>
    </source>
</evidence>
<name>A0AAJ5C747_9BASI</name>
<dbReference type="AlphaFoldDB" id="A0AAJ5C747"/>
<feature type="region of interest" description="Disordered" evidence="1">
    <location>
        <begin position="27"/>
        <end position="99"/>
    </location>
</feature>
<evidence type="ECO:0000256" key="1">
    <source>
        <dbReference type="SAM" id="MobiDB-lite"/>
    </source>
</evidence>
<proteinExistence type="predicted"/>
<dbReference type="Proteomes" id="UP001294444">
    <property type="component" value="Unassembled WGS sequence"/>
</dbReference>
<comment type="caution">
    <text evidence="2">The sequence shown here is derived from an EMBL/GenBank/DDBJ whole genome shotgun (WGS) entry which is preliminary data.</text>
</comment>
<evidence type="ECO:0000313" key="2">
    <source>
        <dbReference type="EMBL" id="SNX86537.1"/>
    </source>
</evidence>
<keyword evidence="3" id="KW-1185">Reference proteome</keyword>
<gene>
    <name evidence="2" type="ORF">MEPE_05246</name>
</gene>
<reference evidence="2" key="1">
    <citation type="submission" date="2023-10" db="EMBL/GenBank/DDBJ databases">
        <authorList>
            <person name="Guldener U."/>
        </authorList>
    </citation>
    <scope>NUCLEOTIDE SEQUENCE</scope>
    <source>
        <strain evidence="2">Mp4</strain>
    </source>
</reference>
<accession>A0AAJ5C747</accession>